<dbReference type="Pfam" id="PF04278">
    <property type="entry name" value="Tic22"/>
    <property type="match status" value="1"/>
</dbReference>
<dbReference type="Proteomes" id="UP001190700">
    <property type="component" value="Unassembled WGS sequence"/>
</dbReference>
<comment type="subcellular location">
    <subcellularLocation>
        <location evidence="1">Plastid</location>
        <location evidence="1">Chloroplast</location>
    </subcellularLocation>
</comment>
<protein>
    <submittedName>
        <fullName evidence="4">Uncharacterized protein</fullName>
    </submittedName>
</protein>
<proteinExistence type="predicted"/>
<evidence type="ECO:0000256" key="2">
    <source>
        <dbReference type="ARBA" id="ARBA00022528"/>
    </source>
</evidence>
<evidence type="ECO:0000313" key="5">
    <source>
        <dbReference type="Proteomes" id="UP001190700"/>
    </source>
</evidence>
<dbReference type="EMBL" id="LGRX02017420">
    <property type="protein sequence ID" value="KAK3260804.1"/>
    <property type="molecule type" value="Genomic_DNA"/>
</dbReference>
<name>A0AAE0FJF7_9CHLO</name>
<keyword evidence="3" id="KW-0934">Plastid</keyword>
<evidence type="ECO:0000256" key="3">
    <source>
        <dbReference type="ARBA" id="ARBA00022640"/>
    </source>
</evidence>
<evidence type="ECO:0000256" key="1">
    <source>
        <dbReference type="ARBA" id="ARBA00004229"/>
    </source>
</evidence>
<comment type="caution">
    <text evidence="4">The sequence shown here is derived from an EMBL/GenBank/DDBJ whole genome shotgun (WGS) entry which is preliminary data.</text>
</comment>
<dbReference type="AlphaFoldDB" id="A0AAE0FJF7"/>
<evidence type="ECO:0000313" key="4">
    <source>
        <dbReference type="EMBL" id="KAK3260804.1"/>
    </source>
</evidence>
<keyword evidence="5" id="KW-1185">Reference proteome</keyword>
<gene>
    <name evidence="4" type="ORF">CYMTET_30259</name>
</gene>
<dbReference type="PANTHER" id="PTHR33926:SF4">
    <property type="entry name" value="PROTEIN TIC 22, CHLOROPLASTIC"/>
    <property type="match status" value="1"/>
</dbReference>
<dbReference type="PANTHER" id="PTHR33926">
    <property type="entry name" value="PROTEIN TIC 22, CHLOROPLASTIC"/>
    <property type="match status" value="1"/>
</dbReference>
<sequence length="304" mass="32869">MGRAQHIAPLAGIKSRLTVIFRGAKGVQHKLLDRIACAFQRSGHLLRAHGAFQAALSATQWRSASLRLKPSSRPGPRVPGGLQASLACITGALSAGPQEVFSLSLTPAEMSPALQGVPVWTVTNDASEFILVSGKGDSQKQLVFFCFTERDASTLLEQVRSKDTALGDSARVTPVTLDKVYELLSRPNDFHEGITFRFVPDPMEVQAALQVSRDQGDNLQRFSGVPVFQADGLTIKGGTKVLASTYRLRHLLALPPSFLYLVASHGFRNLPLVHRTLRHLENAAGNPSRLGCSGFVMGLLRKAP</sequence>
<accession>A0AAE0FJF7</accession>
<reference evidence="4 5" key="1">
    <citation type="journal article" date="2015" name="Genome Biol. Evol.">
        <title>Comparative Genomics of a Bacterivorous Green Alga Reveals Evolutionary Causalities and Consequences of Phago-Mixotrophic Mode of Nutrition.</title>
        <authorList>
            <person name="Burns J.A."/>
            <person name="Paasch A."/>
            <person name="Narechania A."/>
            <person name="Kim E."/>
        </authorList>
    </citation>
    <scope>NUCLEOTIDE SEQUENCE [LARGE SCALE GENOMIC DNA]</scope>
    <source>
        <strain evidence="4 5">PLY_AMNH</strain>
    </source>
</reference>
<organism evidence="4 5">
    <name type="scientific">Cymbomonas tetramitiformis</name>
    <dbReference type="NCBI Taxonomy" id="36881"/>
    <lineage>
        <taxon>Eukaryota</taxon>
        <taxon>Viridiplantae</taxon>
        <taxon>Chlorophyta</taxon>
        <taxon>Pyramimonadophyceae</taxon>
        <taxon>Pyramimonadales</taxon>
        <taxon>Pyramimonadaceae</taxon>
        <taxon>Cymbomonas</taxon>
    </lineage>
</organism>
<keyword evidence="2" id="KW-0150">Chloroplast</keyword>
<dbReference type="InterPro" id="IPR007378">
    <property type="entry name" value="Tic22-like"/>
</dbReference>
<dbReference type="Gene3D" id="3.40.1350.100">
    <property type="match status" value="1"/>
</dbReference>
<dbReference type="GO" id="GO:0015031">
    <property type="term" value="P:protein transport"/>
    <property type="evidence" value="ECO:0007669"/>
    <property type="project" value="InterPro"/>
</dbReference>
<dbReference type="GO" id="GO:0009507">
    <property type="term" value="C:chloroplast"/>
    <property type="evidence" value="ECO:0007669"/>
    <property type="project" value="UniProtKB-SubCell"/>
</dbReference>